<protein>
    <recommendedName>
        <fullName evidence="2">HTH cro/C1-type domain-containing protein</fullName>
    </recommendedName>
</protein>
<dbReference type="PROSITE" id="PS50943">
    <property type="entry name" value="HTH_CROC1"/>
    <property type="match status" value="1"/>
</dbReference>
<dbReference type="InterPro" id="IPR010982">
    <property type="entry name" value="Lambda_DNA-bd_dom_sf"/>
</dbReference>
<dbReference type="Pfam" id="PF13560">
    <property type="entry name" value="HTH_31"/>
    <property type="match status" value="1"/>
</dbReference>
<dbReference type="InterPro" id="IPR043917">
    <property type="entry name" value="DUF5753"/>
</dbReference>
<organism evidence="3 4">
    <name type="scientific">Kibdelosporangium persicum</name>
    <dbReference type="NCBI Taxonomy" id="2698649"/>
    <lineage>
        <taxon>Bacteria</taxon>
        <taxon>Bacillati</taxon>
        <taxon>Actinomycetota</taxon>
        <taxon>Actinomycetes</taxon>
        <taxon>Pseudonocardiales</taxon>
        <taxon>Pseudonocardiaceae</taxon>
        <taxon>Kibdelosporangium</taxon>
    </lineage>
</organism>
<accession>A0ABX2F2A2</accession>
<feature type="region of interest" description="Disordered" evidence="1">
    <location>
        <begin position="278"/>
        <end position="303"/>
    </location>
</feature>
<dbReference type="CDD" id="cd00093">
    <property type="entry name" value="HTH_XRE"/>
    <property type="match status" value="1"/>
</dbReference>
<evidence type="ECO:0000259" key="2">
    <source>
        <dbReference type="PROSITE" id="PS50943"/>
    </source>
</evidence>
<dbReference type="EMBL" id="JAAATY010000006">
    <property type="protein sequence ID" value="NRN65427.1"/>
    <property type="molecule type" value="Genomic_DNA"/>
</dbReference>
<dbReference type="SUPFAM" id="SSF47413">
    <property type="entry name" value="lambda repressor-like DNA-binding domains"/>
    <property type="match status" value="1"/>
</dbReference>
<reference evidence="3 4" key="1">
    <citation type="submission" date="2020-01" db="EMBL/GenBank/DDBJ databases">
        <title>Kibdelosporangium persica a novel Actinomycetes from a hot desert in Iran.</title>
        <authorList>
            <person name="Safaei N."/>
            <person name="Zaburannyi N."/>
            <person name="Mueller R."/>
            <person name="Wink J."/>
        </authorList>
    </citation>
    <scope>NUCLEOTIDE SEQUENCE [LARGE SCALE GENOMIC DNA]</scope>
    <source>
        <strain evidence="3 4">4NS15</strain>
    </source>
</reference>
<dbReference type="Pfam" id="PF19054">
    <property type="entry name" value="DUF5753"/>
    <property type="match status" value="1"/>
</dbReference>
<dbReference type="InterPro" id="IPR001387">
    <property type="entry name" value="Cro/C1-type_HTH"/>
</dbReference>
<evidence type="ECO:0000313" key="3">
    <source>
        <dbReference type="EMBL" id="NRN65427.1"/>
    </source>
</evidence>
<sequence>MSDESRSLSPLVLRERLADYLRRAREDKGWSQSSTANKMGWSLSKLQRIETAVVSVSWTDTKALVELYGLRDDTAAQHLLAMARQARRRDRFTPFKKHLTAEYQTLLSYEESALRIRSANSFVLPGLLQVPRYARALLSVKHSGAKLDALVKARQVRQQILDDPQGPRFEFLIDEAMLYRQIGGPDVLAAQLTRLLEISGRPNLTLRVIPFAAGAHLGLWEPFMIMTIPGGSLDAHDYETIVYRETGDSEYLIRTGDERINLYRTSFTEIEAQTLSPSETRDLIERARSRLGTPEAAAPDSAR</sequence>
<dbReference type="Proteomes" id="UP000763557">
    <property type="component" value="Unassembled WGS sequence"/>
</dbReference>
<comment type="caution">
    <text evidence="3">The sequence shown here is derived from an EMBL/GenBank/DDBJ whole genome shotgun (WGS) entry which is preliminary data.</text>
</comment>
<dbReference type="SMART" id="SM00530">
    <property type="entry name" value="HTH_XRE"/>
    <property type="match status" value="1"/>
</dbReference>
<dbReference type="Gene3D" id="1.10.260.40">
    <property type="entry name" value="lambda repressor-like DNA-binding domains"/>
    <property type="match status" value="1"/>
</dbReference>
<feature type="compositionally biased region" description="Basic and acidic residues" evidence="1">
    <location>
        <begin position="279"/>
        <end position="288"/>
    </location>
</feature>
<keyword evidence="4" id="KW-1185">Reference proteome</keyword>
<evidence type="ECO:0000256" key="1">
    <source>
        <dbReference type="SAM" id="MobiDB-lite"/>
    </source>
</evidence>
<dbReference type="RefSeq" id="WP_173129395.1">
    <property type="nucleotide sequence ID" value="NZ_CBCSGW010000005.1"/>
</dbReference>
<feature type="domain" description="HTH cro/C1-type" evidence="2">
    <location>
        <begin position="21"/>
        <end position="75"/>
    </location>
</feature>
<gene>
    <name evidence="3" type="ORF">GC106_26380</name>
</gene>
<evidence type="ECO:0000313" key="4">
    <source>
        <dbReference type="Proteomes" id="UP000763557"/>
    </source>
</evidence>
<proteinExistence type="predicted"/>
<name>A0ABX2F2A2_9PSEU</name>